<reference evidence="3" key="1">
    <citation type="submission" date="2022-03" db="EMBL/GenBank/DDBJ databases">
        <authorList>
            <person name="Martin C."/>
        </authorList>
    </citation>
    <scope>NUCLEOTIDE SEQUENCE</scope>
</reference>
<evidence type="ECO:0000256" key="2">
    <source>
        <dbReference type="ARBA" id="ARBA00023180"/>
    </source>
</evidence>
<dbReference type="AlphaFoldDB" id="A0A8J1TF41"/>
<dbReference type="CDD" id="cd04818">
    <property type="entry name" value="PA_subtilisin_1"/>
    <property type="match status" value="1"/>
</dbReference>
<dbReference type="Proteomes" id="UP000749559">
    <property type="component" value="Unassembled WGS sequence"/>
</dbReference>
<dbReference type="PANTHER" id="PTHR22702:SF1">
    <property type="entry name" value="PROTEASE-ASSOCIATED DOMAIN-CONTAINING PROTEIN 1"/>
    <property type="match status" value="1"/>
</dbReference>
<keyword evidence="4" id="KW-1185">Reference proteome</keyword>
<dbReference type="GO" id="GO:0004867">
    <property type="term" value="F:serine-type endopeptidase inhibitor activity"/>
    <property type="evidence" value="ECO:0007669"/>
    <property type="project" value="InterPro"/>
</dbReference>
<accession>A0A8J1TF41</accession>
<proteinExistence type="predicted"/>
<dbReference type="OrthoDB" id="206201at2759"/>
<dbReference type="SUPFAM" id="SSF52025">
    <property type="entry name" value="PA domain"/>
    <property type="match status" value="1"/>
</dbReference>
<dbReference type="InterPro" id="IPR003137">
    <property type="entry name" value="PA_domain"/>
</dbReference>
<keyword evidence="2" id="KW-0325">Glycoprotein</keyword>
<dbReference type="Gene3D" id="3.50.30.30">
    <property type="match status" value="1"/>
</dbReference>
<evidence type="ECO:0000256" key="1">
    <source>
        <dbReference type="ARBA" id="ARBA00022729"/>
    </source>
</evidence>
<dbReference type="EMBL" id="CAIIXF020000002">
    <property type="protein sequence ID" value="CAH1776428.1"/>
    <property type="molecule type" value="Genomic_DNA"/>
</dbReference>
<evidence type="ECO:0000313" key="4">
    <source>
        <dbReference type="Proteomes" id="UP000749559"/>
    </source>
</evidence>
<sequence length="686" mass="74399">MARLMIAEALIIWLNYFQLVSSTSRSITLIDNIGTEVDVLDAIPAKFGELFGQDVTFQGTLVVTDTAEACYPLNNPCDIVGKIAVVKRGTCNFIYKAYNAERAGAIGVIVMNSPGRNALIMKGQSCPPESDVTIPAVFLDHSEVATLINHMTAYPDLIGRIASRGNAVGASCTGQGPSSCRGYPVAVTGCPSNLCTCNGPWFVPASNGCERDTSVSLSTFFNYPSCSTVPVGGTCGPAAQICVGFPSSQCINGICSGGVCYNIECDFVWSCHQSYIPTQSPVCLPTRDSRGCCEGCAGGLIDASASFVATHDDARTILNRISTFTLTEQGLINSLFASPLNSNANANLLSNMVVLFDNFDYGGDPCTFGRGAAPGVWDIHNTAVALLALLDDPARPPLHDPEDSKRIDEYRKKMLWINNCMFPRVLELKGLECFKDDDCNDGVCKDDCSACVQCRTNNDCTDPTKPNCRQNGAGIMICGDPHISQTIKGTDHRRLCYDFFGKPGSEYLFLRDHDIDIKSTFVEDEAVENGFLVEYVGNIAVARKGVLVSISPDKVVVETSEEQTNYSWKEQIVELDDAWMTVKRKQIQISFNNATTTLVVTRKGRAKSSPFLNFGVTEKTGLSRDAGGIMGWIGNEAIFNDDGSDSGQVTFGNITIPVHDSRDGCLRIDEEYLNKFSSILQMFEIE</sequence>
<dbReference type="InterPro" id="IPR046450">
    <property type="entry name" value="PA_dom_sf"/>
</dbReference>
<comment type="caution">
    <text evidence="3">The sequence shown here is derived from an EMBL/GenBank/DDBJ whole genome shotgun (WGS) entry which is preliminary data.</text>
</comment>
<dbReference type="Pfam" id="PF02225">
    <property type="entry name" value="PA"/>
    <property type="match status" value="1"/>
</dbReference>
<gene>
    <name evidence="3" type="ORF">OFUS_LOCUS3603</name>
</gene>
<evidence type="ECO:0000313" key="3">
    <source>
        <dbReference type="EMBL" id="CAH1776428.1"/>
    </source>
</evidence>
<dbReference type="PANTHER" id="PTHR22702">
    <property type="entry name" value="PROTEASE-ASSOCIATED DOMAIN-CONTAINING PROTEIN"/>
    <property type="match status" value="1"/>
</dbReference>
<keyword evidence="1" id="KW-0732">Signal</keyword>
<dbReference type="InterPro" id="IPR010600">
    <property type="entry name" value="ITI_HC_C"/>
</dbReference>
<dbReference type="Pfam" id="PF06668">
    <property type="entry name" value="ITI_HC_C"/>
    <property type="match status" value="1"/>
</dbReference>
<dbReference type="GO" id="GO:0030212">
    <property type="term" value="P:hyaluronan metabolic process"/>
    <property type="evidence" value="ECO:0007669"/>
    <property type="project" value="InterPro"/>
</dbReference>
<name>A0A8J1TF41_OWEFU</name>
<organism evidence="3 4">
    <name type="scientific">Owenia fusiformis</name>
    <name type="common">Polychaete worm</name>
    <dbReference type="NCBI Taxonomy" id="6347"/>
    <lineage>
        <taxon>Eukaryota</taxon>
        <taxon>Metazoa</taxon>
        <taxon>Spiralia</taxon>
        <taxon>Lophotrochozoa</taxon>
        <taxon>Annelida</taxon>
        <taxon>Polychaeta</taxon>
        <taxon>Sedentaria</taxon>
        <taxon>Canalipalpata</taxon>
        <taxon>Sabellida</taxon>
        <taxon>Oweniida</taxon>
        <taxon>Oweniidae</taxon>
        <taxon>Owenia</taxon>
    </lineage>
</organism>
<protein>
    <submittedName>
        <fullName evidence="3">Uncharacterized protein</fullName>
    </submittedName>
</protein>